<evidence type="ECO:0000256" key="1">
    <source>
        <dbReference type="ARBA" id="ARBA00022723"/>
    </source>
</evidence>
<reference evidence="6" key="1">
    <citation type="journal article" date="2019" name="Gigascience">
        <title>De novo genome assembly of the endangered Acer yangbiense, a plant species with extremely small populations endemic to Yunnan Province, China.</title>
        <authorList>
            <person name="Yang J."/>
            <person name="Wariss H.M."/>
            <person name="Tao L."/>
            <person name="Zhang R."/>
            <person name="Yun Q."/>
            <person name="Hollingsworth P."/>
            <person name="Dao Z."/>
            <person name="Luo G."/>
            <person name="Guo H."/>
            <person name="Ma Y."/>
            <person name="Sun W."/>
        </authorList>
    </citation>
    <scope>NUCLEOTIDE SEQUENCE [LARGE SCALE GENOMIC DNA]</scope>
    <source>
        <strain evidence="6">cv. br00</strain>
    </source>
</reference>
<keyword evidence="6" id="KW-1185">Reference proteome</keyword>
<keyword evidence="3" id="KW-0833">Ubl conjugation pathway</keyword>
<dbReference type="InterPro" id="IPR013083">
    <property type="entry name" value="Znf_RING/FYVE/PHD"/>
</dbReference>
<gene>
    <name evidence="5" type="ORF">DKX38_001223</name>
</gene>
<keyword evidence="2" id="KW-0863">Zinc-finger</keyword>
<dbReference type="GO" id="GO:0008270">
    <property type="term" value="F:zinc ion binding"/>
    <property type="evidence" value="ECO:0007669"/>
    <property type="project" value="UniProtKB-KW"/>
</dbReference>
<dbReference type="SUPFAM" id="SSF57850">
    <property type="entry name" value="RING/U-box"/>
    <property type="match status" value="1"/>
</dbReference>
<comment type="caution">
    <text evidence="5">The sequence shown here is derived from an EMBL/GenBank/DDBJ whole genome shotgun (WGS) entry which is preliminary data.</text>
</comment>
<evidence type="ECO:0000256" key="3">
    <source>
        <dbReference type="ARBA" id="ARBA00022786"/>
    </source>
</evidence>
<dbReference type="PANTHER" id="PTHR11210">
    <property type="entry name" value="RING BOX"/>
    <property type="match status" value="1"/>
</dbReference>
<dbReference type="AlphaFoldDB" id="A0A5N5P3H1"/>
<dbReference type="Gene3D" id="3.30.40.10">
    <property type="entry name" value="Zinc/RING finger domain, C3HC4 (zinc finger)"/>
    <property type="match status" value="1"/>
</dbReference>
<protein>
    <submittedName>
        <fullName evidence="5">Uncharacterized protein</fullName>
    </submittedName>
</protein>
<evidence type="ECO:0000256" key="2">
    <source>
        <dbReference type="ARBA" id="ARBA00022771"/>
    </source>
</evidence>
<organism evidence="5 6">
    <name type="scientific">Salix brachista</name>
    <dbReference type="NCBI Taxonomy" id="2182728"/>
    <lineage>
        <taxon>Eukaryota</taxon>
        <taxon>Viridiplantae</taxon>
        <taxon>Streptophyta</taxon>
        <taxon>Embryophyta</taxon>
        <taxon>Tracheophyta</taxon>
        <taxon>Spermatophyta</taxon>
        <taxon>Magnoliopsida</taxon>
        <taxon>eudicotyledons</taxon>
        <taxon>Gunneridae</taxon>
        <taxon>Pentapetalae</taxon>
        <taxon>rosids</taxon>
        <taxon>fabids</taxon>
        <taxon>Malpighiales</taxon>
        <taxon>Salicaceae</taxon>
        <taxon>Saliceae</taxon>
        <taxon>Salix</taxon>
    </lineage>
</organism>
<evidence type="ECO:0000256" key="4">
    <source>
        <dbReference type="ARBA" id="ARBA00022833"/>
    </source>
</evidence>
<evidence type="ECO:0000313" key="5">
    <source>
        <dbReference type="EMBL" id="KAB5574029.1"/>
    </source>
</evidence>
<keyword evidence="4" id="KW-0862">Zinc</keyword>
<dbReference type="InterPro" id="IPR051031">
    <property type="entry name" value="RING-box_E3_Ubiquitin_Ligase"/>
</dbReference>
<proteinExistence type="predicted"/>
<dbReference type="EMBL" id="VDCV01000001">
    <property type="protein sequence ID" value="KAB5574029.1"/>
    <property type="molecule type" value="Genomic_DNA"/>
</dbReference>
<evidence type="ECO:0000313" key="6">
    <source>
        <dbReference type="Proteomes" id="UP000326939"/>
    </source>
</evidence>
<keyword evidence="1" id="KW-0479">Metal-binding</keyword>
<dbReference type="Proteomes" id="UP000326939">
    <property type="component" value="Chromosome 1"/>
</dbReference>
<name>A0A5N5P3H1_9ROSI</name>
<accession>A0A5N5P3H1</accession>
<sequence>MDADVTMVTAGEASSSSSRKPKRFEIKKWNAVALWAWDIVVDNCAICRNHIMDLCIECQANQASATSEECTVAWVFVRLVWQSLSCVLPESPKPKDVRLLVLMTIIMNGGGHWEILILFNFSSQRYGLEMGSQDAGSVAIPSLSLLYGCAIMPSTSTVSADGSKPAKCALLIIASGSSRSMATKIDGASGTAGSTLSFRPALGSKITCRQR</sequence>